<feature type="transmembrane region" description="Helical" evidence="1">
    <location>
        <begin position="20"/>
        <end position="42"/>
    </location>
</feature>
<dbReference type="Pfam" id="PF09527">
    <property type="entry name" value="ATPase_gene1"/>
    <property type="match status" value="1"/>
</dbReference>
<dbReference type="STRING" id="407022.SAMN05661044_04800"/>
<proteinExistence type="predicted"/>
<dbReference type="RefSeq" id="WP_093330146.1">
    <property type="nucleotide sequence ID" value="NZ_FOAF01000010.1"/>
</dbReference>
<keyword evidence="3" id="KW-1185">Reference proteome</keyword>
<organism evidence="2 3">
    <name type="scientific">Olivibacter domesticus</name>
    <name type="common">Pseudosphingobacterium domesticum</name>
    <dbReference type="NCBI Taxonomy" id="407022"/>
    <lineage>
        <taxon>Bacteria</taxon>
        <taxon>Pseudomonadati</taxon>
        <taxon>Bacteroidota</taxon>
        <taxon>Sphingobacteriia</taxon>
        <taxon>Sphingobacteriales</taxon>
        <taxon>Sphingobacteriaceae</taxon>
        <taxon>Olivibacter</taxon>
    </lineage>
</organism>
<accession>A0A1H7X9W4</accession>
<dbReference type="Proteomes" id="UP000199421">
    <property type="component" value="Unassembled WGS sequence"/>
</dbReference>
<reference evidence="3" key="1">
    <citation type="submission" date="2016-10" db="EMBL/GenBank/DDBJ databases">
        <authorList>
            <person name="Varghese N."/>
            <person name="Submissions S."/>
        </authorList>
    </citation>
    <scope>NUCLEOTIDE SEQUENCE [LARGE SCALE GENOMIC DNA]</scope>
    <source>
        <strain evidence="3">DSM 18733</strain>
    </source>
</reference>
<keyword evidence="1" id="KW-0472">Membrane</keyword>
<dbReference type="AlphaFoldDB" id="A0A1H7X9W4"/>
<name>A0A1H7X9W4_OLID1</name>
<evidence type="ECO:0000313" key="3">
    <source>
        <dbReference type="Proteomes" id="UP000199421"/>
    </source>
</evidence>
<protein>
    <submittedName>
        <fullName evidence="2">Putative F0F1-ATPase subunit Ca2+/Mg2+ transporter</fullName>
    </submittedName>
</protein>
<sequence>MAKQDFDKESAPLKKERNAYVYYTGLGFQMIATIGIFAFIGYKIDLAKKGEVGIYTAILSLIGVCVSLVGTIWSVIKKK</sequence>
<evidence type="ECO:0000313" key="2">
    <source>
        <dbReference type="EMBL" id="SEM30473.1"/>
    </source>
</evidence>
<gene>
    <name evidence="2" type="ORF">SAMN05661044_04800</name>
</gene>
<feature type="transmembrane region" description="Helical" evidence="1">
    <location>
        <begin position="54"/>
        <end position="76"/>
    </location>
</feature>
<keyword evidence="1" id="KW-1133">Transmembrane helix</keyword>
<dbReference type="InterPro" id="IPR032820">
    <property type="entry name" value="ATPase_put"/>
</dbReference>
<dbReference type="OrthoDB" id="9798708at2"/>
<evidence type="ECO:0000256" key="1">
    <source>
        <dbReference type="SAM" id="Phobius"/>
    </source>
</evidence>
<keyword evidence="1" id="KW-0812">Transmembrane</keyword>
<dbReference type="EMBL" id="FOAF01000010">
    <property type="protein sequence ID" value="SEM30473.1"/>
    <property type="molecule type" value="Genomic_DNA"/>
</dbReference>